<dbReference type="PANTHER" id="PTHR38603">
    <property type="entry name" value="CHAPERONE NAPD"/>
    <property type="match status" value="1"/>
</dbReference>
<dbReference type="OrthoDB" id="7306089at2"/>
<dbReference type="Pfam" id="PF03927">
    <property type="entry name" value="NapD"/>
    <property type="match status" value="1"/>
</dbReference>
<dbReference type="GO" id="GO:0051224">
    <property type="term" value="P:negative regulation of protein transport"/>
    <property type="evidence" value="ECO:0007669"/>
    <property type="project" value="UniProtKB-UniRule"/>
</dbReference>
<dbReference type="RefSeq" id="WP_008614348.1">
    <property type="nucleotide sequence ID" value="NZ_AONQ01000005.1"/>
</dbReference>
<protein>
    <recommendedName>
        <fullName evidence="4">Chaperone NapD</fullName>
    </recommendedName>
    <alternativeName>
        <fullName evidence="4">NapA signal peptide-binding chaperone NapD</fullName>
    </alternativeName>
</protein>
<name>M3AF14_9PROT</name>
<gene>
    <name evidence="4" type="primary">napD</name>
    <name evidence="5" type="ORF">H261_03503</name>
</gene>
<dbReference type="Gene3D" id="3.30.70.920">
    <property type="match status" value="1"/>
</dbReference>
<dbReference type="PATRIC" id="fig|1244869.3.peg.700"/>
<evidence type="ECO:0000256" key="2">
    <source>
        <dbReference type="ARBA" id="ARBA00022490"/>
    </source>
</evidence>
<evidence type="ECO:0000256" key="3">
    <source>
        <dbReference type="ARBA" id="ARBA00023186"/>
    </source>
</evidence>
<comment type="subunit">
    <text evidence="4">Interacts with the cytoplasmic NapA precursor.</text>
</comment>
<comment type="caution">
    <text evidence="5">The sequence shown here is derived from an EMBL/GenBank/DDBJ whole genome shotgun (WGS) entry which is preliminary data.</text>
</comment>
<proteinExistence type="inferred from homology"/>
<dbReference type="GO" id="GO:0005048">
    <property type="term" value="F:signal sequence binding"/>
    <property type="evidence" value="ECO:0007669"/>
    <property type="project" value="UniProtKB-UniRule"/>
</dbReference>
<comment type="similarity">
    <text evidence="4">Belongs to the NapD family.</text>
</comment>
<reference evidence="5 6" key="1">
    <citation type="journal article" date="2014" name="Genome Announc.">
        <title>Draft Genome Sequence of Magnetospirillum sp. Strain SO-1, a Freshwater Magnetotactic Bacterium Isolated from the Ol'khovka River, Russia.</title>
        <authorList>
            <person name="Grouzdev D.S."/>
            <person name="Dziuba M.V."/>
            <person name="Sukhacheva M.S."/>
            <person name="Mardanov A.V."/>
            <person name="Beletskiy A.V."/>
            <person name="Kuznetsov B.B."/>
            <person name="Skryabin K.G."/>
        </authorList>
    </citation>
    <scope>NUCLEOTIDE SEQUENCE [LARGE SCALE GENOMIC DNA]</scope>
    <source>
        <strain evidence="5 6">SO-1</strain>
    </source>
</reference>
<dbReference type="Proteomes" id="UP000011744">
    <property type="component" value="Unassembled WGS sequence"/>
</dbReference>
<evidence type="ECO:0000313" key="6">
    <source>
        <dbReference type="Proteomes" id="UP000011744"/>
    </source>
</evidence>
<dbReference type="eggNOG" id="COG3062">
    <property type="taxonomic scope" value="Bacteria"/>
</dbReference>
<comment type="function">
    <text evidence="4">Chaperone for NapA, the catalytic subunit of the periplasmic nitrate reductase. It binds directly and specifically to the twin-arginine signal peptide of NapA, preventing premature interaction with the Tat translocase and premature export.</text>
</comment>
<dbReference type="EMBL" id="AONQ01000005">
    <property type="protein sequence ID" value="EME71443.1"/>
    <property type="molecule type" value="Genomic_DNA"/>
</dbReference>
<comment type="subcellular location">
    <subcellularLocation>
        <location evidence="1 4">Cytoplasm</location>
    </subcellularLocation>
</comment>
<dbReference type="GO" id="GO:0005737">
    <property type="term" value="C:cytoplasm"/>
    <property type="evidence" value="ECO:0007669"/>
    <property type="project" value="UniProtKB-SubCell"/>
</dbReference>
<dbReference type="HAMAP" id="MF_02200">
    <property type="entry name" value="NapD"/>
    <property type="match status" value="1"/>
</dbReference>
<organism evidence="5 6">
    <name type="scientific">Paramagnetospirillum caucaseum</name>
    <dbReference type="NCBI Taxonomy" id="1244869"/>
    <lineage>
        <taxon>Bacteria</taxon>
        <taxon>Pseudomonadati</taxon>
        <taxon>Pseudomonadota</taxon>
        <taxon>Alphaproteobacteria</taxon>
        <taxon>Rhodospirillales</taxon>
        <taxon>Magnetospirillaceae</taxon>
        <taxon>Paramagnetospirillum</taxon>
    </lineage>
</organism>
<keyword evidence="3 4" id="KW-0143">Chaperone</keyword>
<dbReference type="AlphaFoldDB" id="M3AF14"/>
<sequence length="104" mass="11564">MRLATFVATEQTKPREQVENICGVLIHVKPERRHEVHDALTRIPGVEVHTMTDDGRMVVTVEDAEGNWAGATITSLTDIQGILNVSLVYHHFDSDLDLEGETVS</sequence>
<keyword evidence="2 4" id="KW-0963">Cytoplasm</keyword>
<dbReference type="InterPro" id="IPR005623">
    <property type="entry name" value="Chaperone_NapD_NO3_reduct"/>
</dbReference>
<evidence type="ECO:0000313" key="5">
    <source>
        <dbReference type="EMBL" id="EME71443.1"/>
    </source>
</evidence>
<dbReference type="PANTHER" id="PTHR38603:SF1">
    <property type="entry name" value="CHAPERONE NAPD"/>
    <property type="match status" value="1"/>
</dbReference>
<evidence type="ECO:0000256" key="4">
    <source>
        <dbReference type="HAMAP-Rule" id="MF_02200"/>
    </source>
</evidence>
<dbReference type="STRING" id="1244869.H261_03503"/>
<evidence type="ECO:0000256" key="1">
    <source>
        <dbReference type="ARBA" id="ARBA00004496"/>
    </source>
</evidence>
<keyword evidence="6" id="KW-1185">Reference proteome</keyword>
<accession>M3AF14</accession>